<dbReference type="Proteomes" id="UP001597227">
    <property type="component" value="Unassembled WGS sequence"/>
</dbReference>
<protein>
    <submittedName>
        <fullName evidence="1">YrzQ family protein</fullName>
    </submittedName>
</protein>
<keyword evidence="2" id="KW-1185">Reference proteome</keyword>
<name>A0ABW4MTK5_9BACI</name>
<dbReference type="InterPro" id="IPR025029">
    <property type="entry name" value="DUF3918"/>
</dbReference>
<evidence type="ECO:0000313" key="1">
    <source>
        <dbReference type="EMBL" id="MFD1781185.1"/>
    </source>
</evidence>
<reference evidence="2" key="1">
    <citation type="journal article" date="2019" name="Int. J. Syst. Evol. Microbiol.">
        <title>The Global Catalogue of Microorganisms (GCM) 10K type strain sequencing project: providing services to taxonomists for standard genome sequencing and annotation.</title>
        <authorList>
            <consortium name="The Broad Institute Genomics Platform"/>
            <consortium name="The Broad Institute Genome Sequencing Center for Infectious Disease"/>
            <person name="Wu L."/>
            <person name="Ma J."/>
        </authorList>
    </citation>
    <scope>NUCLEOTIDE SEQUENCE [LARGE SCALE GENOMIC DNA]</scope>
    <source>
        <strain evidence="2">CCUG 15531</strain>
    </source>
</reference>
<evidence type="ECO:0000313" key="2">
    <source>
        <dbReference type="Proteomes" id="UP001597227"/>
    </source>
</evidence>
<proteinExistence type="predicted"/>
<accession>A0ABW4MTK5</accession>
<comment type="caution">
    <text evidence="1">The sequence shown here is derived from an EMBL/GenBank/DDBJ whole genome shotgun (WGS) entry which is preliminary data.</text>
</comment>
<dbReference type="RefSeq" id="WP_388041144.1">
    <property type="nucleotide sequence ID" value="NZ_JBHUEK010000031.1"/>
</dbReference>
<dbReference type="Pfam" id="PF13056">
    <property type="entry name" value="DUF3918"/>
    <property type="match status" value="1"/>
</dbReference>
<sequence length="43" mass="4915">MNKTMTSLITMGLGAAAYGMMQRTDVMSARNMKKIRKRITKMF</sequence>
<organism evidence="1 2">
    <name type="scientific">Fredinandcohnia salidurans</name>
    <dbReference type="NCBI Taxonomy" id="2595041"/>
    <lineage>
        <taxon>Bacteria</taxon>
        <taxon>Bacillati</taxon>
        <taxon>Bacillota</taxon>
        <taxon>Bacilli</taxon>
        <taxon>Bacillales</taxon>
        <taxon>Bacillaceae</taxon>
        <taxon>Fredinandcohnia</taxon>
    </lineage>
</organism>
<dbReference type="EMBL" id="JBHUEK010000031">
    <property type="protein sequence ID" value="MFD1781185.1"/>
    <property type="molecule type" value="Genomic_DNA"/>
</dbReference>
<gene>
    <name evidence="1" type="ORF">ACFSFW_21240</name>
</gene>